<evidence type="ECO:0000256" key="5">
    <source>
        <dbReference type="ARBA" id="ARBA00023224"/>
    </source>
</evidence>
<dbReference type="AlphaFoldDB" id="A0A2A2JYT5"/>
<name>A0A2A2JYT5_9BILA</name>
<dbReference type="SUPFAM" id="SSF81321">
    <property type="entry name" value="Family A G protein-coupled receptor-like"/>
    <property type="match status" value="1"/>
</dbReference>
<evidence type="ECO:0000256" key="6">
    <source>
        <dbReference type="SAM" id="Phobius"/>
    </source>
</evidence>
<reference evidence="7 8" key="1">
    <citation type="journal article" date="2017" name="Curr. Biol.">
        <title>Genome architecture and evolution of a unichromosomal asexual nematode.</title>
        <authorList>
            <person name="Fradin H."/>
            <person name="Zegar C."/>
            <person name="Gutwein M."/>
            <person name="Lucas J."/>
            <person name="Kovtun M."/>
            <person name="Corcoran D."/>
            <person name="Baugh L.R."/>
            <person name="Kiontke K."/>
            <person name="Gunsalus K."/>
            <person name="Fitch D.H."/>
            <person name="Piano F."/>
        </authorList>
    </citation>
    <scope>NUCLEOTIDE SEQUENCE [LARGE SCALE GENOMIC DNA]</scope>
    <source>
        <strain evidence="7">PF1309</strain>
    </source>
</reference>
<dbReference type="GO" id="GO:0004930">
    <property type="term" value="F:G protein-coupled receptor activity"/>
    <property type="evidence" value="ECO:0007669"/>
    <property type="project" value="UniProtKB-KW"/>
</dbReference>
<keyword evidence="8" id="KW-1185">Reference proteome</keyword>
<gene>
    <name evidence="7" type="ORF">WR25_10529</name>
</gene>
<dbReference type="Gene3D" id="1.20.1070.10">
    <property type="entry name" value="Rhodopsin 7-helix transmembrane proteins"/>
    <property type="match status" value="1"/>
</dbReference>
<evidence type="ECO:0000256" key="1">
    <source>
        <dbReference type="ARBA" id="ARBA00004651"/>
    </source>
</evidence>
<evidence type="ECO:0000256" key="2">
    <source>
        <dbReference type="ARBA" id="ARBA00022475"/>
    </source>
</evidence>
<protein>
    <recommendedName>
        <fullName evidence="9">G-protein coupled receptors family 1 profile domain-containing protein</fullName>
    </recommendedName>
</protein>
<dbReference type="OrthoDB" id="9990906at2759"/>
<feature type="transmembrane region" description="Helical" evidence="6">
    <location>
        <begin position="64"/>
        <end position="83"/>
    </location>
</feature>
<keyword evidence="6" id="KW-0812">Transmembrane</keyword>
<sequence>MGDTDSEGSVMWEIFNQNQLLAETPNIKRLPMCLVDIELHFFIDRYNFLGRRQFSASIWRVRDFMQATVILSAVLYSWVFIFAGLEYENERSFCGLSQNASFFGCNVSDKYFVFTLVDTAICTLIPAILIIIVNSFSTYRYRQCMKIYSSGVLRVRFLRGPPTDEQTRYVSEETTAKKLLLSTSNHTNTQHSTQSHRSTANCGSKLRSSDLQLSRTLLIVTSTFVLLTVPSYCMRIIQYLFSPSSHLFHLIHYLTYLIYYWHHSVLFYMYIFWSPQMKKQLKPTAMRLLECYCFKTVPEFGHRSTSMQEFNNKN</sequence>
<proteinExistence type="predicted"/>
<dbReference type="GO" id="GO:0043005">
    <property type="term" value="C:neuron projection"/>
    <property type="evidence" value="ECO:0007669"/>
    <property type="project" value="TreeGrafter"/>
</dbReference>
<dbReference type="PANTHER" id="PTHR24229:SF96">
    <property type="entry name" value="G-PROTEIN COUPLED RECEPTORS FAMILY 1 PROFILE DOMAIN-CONTAINING PROTEIN"/>
    <property type="match status" value="1"/>
</dbReference>
<keyword evidence="6" id="KW-0472">Membrane</keyword>
<dbReference type="CDD" id="cd00637">
    <property type="entry name" value="7tm_classA_rhodopsin-like"/>
    <property type="match status" value="1"/>
</dbReference>
<keyword evidence="5" id="KW-0807">Transducer</keyword>
<evidence type="ECO:0000256" key="3">
    <source>
        <dbReference type="ARBA" id="ARBA00023040"/>
    </source>
</evidence>
<dbReference type="GO" id="GO:0042277">
    <property type="term" value="F:peptide binding"/>
    <property type="evidence" value="ECO:0007669"/>
    <property type="project" value="TreeGrafter"/>
</dbReference>
<keyword evidence="3" id="KW-0297">G-protein coupled receptor</keyword>
<feature type="transmembrane region" description="Helical" evidence="6">
    <location>
        <begin position="253"/>
        <end position="273"/>
    </location>
</feature>
<keyword evidence="2" id="KW-1003">Cell membrane</keyword>
<organism evidence="7 8">
    <name type="scientific">Diploscapter pachys</name>
    <dbReference type="NCBI Taxonomy" id="2018661"/>
    <lineage>
        <taxon>Eukaryota</taxon>
        <taxon>Metazoa</taxon>
        <taxon>Ecdysozoa</taxon>
        <taxon>Nematoda</taxon>
        <taxon>Chromadorea</taxon>
        <taxon>Rhabditida</taxon>
        <taxon>Rhabditina</taxon>
        <taxon>Rhabditomorpha</taxon>
        <taxon>Rhabditoidea</taxon>
        <taxon>Rhabditidae</taxon>
        <taxon>Diploscapter</taxon>
    </lineage>
</organism>
<dbReference type="PANTHER" id="PTHR24229">
    <property type="entry name" value="NEUROPEPTIDES RECEPTOR"/>
    <property type="match status" value="1"/>
</dbReference>
<evidence type="ECO:0000313" key="7">
    <source>
        <dbReference type="EMBL" id="PAV66814.1"/>
    </source>
</evidence>
<keyword evidence="4" id="KW-0675">Receptor</keyword>
<feature type="transmembrane region" description="Helical" evidence="6">
    <location>
        <begin position="217"/>
        <end position="241"/>
    </location>
</feature>
<evidence type="ECO:0008006" key="9">
    <source>
        <dbReference type="Google" id="ProtNLM"/>
    </source>
</evidence>
<dbReference type="EMBL" id="LIAE01010038">
    <property type="protein sequence ID" value="PAV66814.1"/>
    <property type="molecule type" value="Genomic_DNA"/>
</dbReference>
<accession>A0A2A2JYT5</accession>
<comment type="subcellular location">
    <subcellularLocation>
        <location evidence="1">Cell membrane</location>
        <topology evidence="1">Multi-pass membrane protein</topology>
    </subcellularLocation>
</comment>
<dbReference type="STRING" id="2018661.A0A2A2JYT5"/>
<evidence type="ECO:0000313" key="8">
    <source>
        <dbReference type="Proteomes" id="UP000218231"/>
    </source>
</evidence>
<dbReference type="Proteomes" id="UP000218231">
    <property type="component" value="Unassembled WGS sequence"/>
</dbReference>
<feature type="transmembrane region" description="Helical" evidence="6">
    <location>
        <begin position="111"/>
        <end position="136"/>
    </location>
</feature>
<dbReference type="GO" id="GO:0005886">
    <property type="term" value="C:plasma membrane"/>
    <property type="evidence" value="ECO:0007669"/>
    <property type="project" value="UniProtKB-SubCell"/>
</dbReference>
<comment type="caution">
    <text evidence="7">The sequence shown here is derived from an EMBL/GenBank/DDBJ whole genome shotgun (WGS) entry which is preliminary data.</text>
</comment>
<keyword evidence="6" id="KW-1133">Transmembrane helix</keyword>
<evidence type="ECO:0000256" key="4">
    <source>
        <dbReference type="ARBA" id="ARBA00023170"/>
    </source>
</evidence>